<keyword evidence="3" id="KW-1185">Reference proteome</keyword>
<dbReference type="Proteomes" id="UP000236738">
    <property type="component" value="Unassembled WGS sequence"/>
</dbReference>
<dbReference type="OrthoDB" id="9770553at2"/>
<dbReference type="PANTHER" id="PTHR42912:SF80">
    <property type="entry name" value="METHYLTRANSFERASE DOMAIN-CONTAINING PROTEIN"/>
    <property type="match status" value="1"/>
</dbReference>
<dbReference type="Pfam" id="PF13847">
    <property type="entry name" value="Methyltransf_31"/>
    <property type="match status" value="1"/>
</dbReference>
<keyword evidence="2" id="KW-0808">Transferase</keyword>
<dbReference type="RefSeq" id="WP_103913371.1">
    <property type="nucleotide sequence ID" value="NZ_FNUS01000002.1"/>
</dbReference>
<keyword evidence="2" id="KW-0489">Methyltransferase</keyword>
<gene>
    <name evidence="2" type="ORF">SAMN05421847_1406</name>
</gene>
<dbReference type="InterPro" id="IPR029063">
    <property type="entry name" value="SAM-dependent_MTases_sf"/>
</dbReference>
<dbReference type="AlphaFoldDB" id="A0A1H5X2T8"/>
<dbReference type="PANTHER" id="PTHR42912">
    <property type="entry name" value="METHYLTRANSFERASE"/>
    <property type="match status" value="1"/>
</dbReference>
<protein>
    <submittedName>
        <fullName evidence="2">Phosphatidylethanolamine/phosphatidyl-N-methylethanolamine N-methyltransferase</fullName>
    </submittedName>
</protein>
<dbReference type="GO" id="GO:0008168">
    <property type="term" value="F:methyltransferase activity"/>
    <property type="evidence" value="ECO:0007669"/>
    <property type="project" value="UniProtKB-KW"/>
</dbReference>
<organism evidence="2 3">
    <name type="scientific">Halpernia humi</name>
    <dbReference type="NCBI Taxonomy" id="493375"/>
    <lineage>
        <taxon>Bacteria</taxon>
        <taxon>Pseudomonadati</taxon>
        <taxon>Bacteroidota</taxon>
        <taxon>Flavobacteriia</taxon>
        <taxon>Flavobacteriales</taxon>
        <taxon>Weeksellaceae</taxon>
        <taxon>Chryseobacterium group</taxon>
        <taxon>Halpernia</taxon>
    </lineage>
</organism>
<dbReference type="CDD" id="cd02440">
    <property type="entry name" value="AdoMet_MTases"/>
    <property type="match status" value="1"/>
</dbReference>
<sequence length="220" mass="24976">MATKMDGTEEAQKKAITYYDKLSVIYDFISNWYYKKARKYAISELKINRENTVLNLPCGTGENLKYFQKFLQNSGNIIGIDLSSGMLAQARKKVEANNYKNVHLIIENATKIDQDWMKDFSNGNFPEKVDAVFCDLGLSGLPEWENIIDNMISILRPGGRIVILDWFIEDPGLKGAFVKWIGKGEVNRPIYQYLKTKVSDFKVVDSFNFGGVFVASGTKP</sequence>
<evidence type="ECO:0000259" key="1">
    <source>
        <dbReference type="Pfam" id="PF13847"/>
    </source>
</evidence>
<evidence type="ECO:0000313" key="3">
    <source>
        <dbReference type="Proteomes" id="UP000236738"/>
    </source>
</evidence>
<feature type="domain" description="Methyltransferase" evidence="1">
    <location>
        <begin position="49"/>
        <end position="165"/>
    </location>
</feature>
<dbReference type="Gene3D" id="3.40.50.150">
    <property type="entry name" value="Vaccinia Virus protein VP39"/>
    <property type="match status" value="1"/>
</dbReference>
<dbReference type="GO" id="GO:0032259">
    <property type="term" value="P:methylation"/>
    <property type="evidence" value="ECO:0007669"/>
    <property type="project" value="UniProtKB-KW"/>
</dbReference>
<evidence type="ECO:0000313" key="2">
    <source>
        <dbReference type="EMBL" id="SEG05536.1"/>
    </source>
</evidence>
<dbReference type="EMBL" id="FNUS01000002">
    <property type="protein sequence ID" value="SEG05536.1"/>
    <property type="molecule type" value="Genomic_DNA"/>
</dbReference>
<proteinExistence type="predicted"/>
<name>A0A1H5X2T8_9FLAO</name>
<dbReference type="InterPro" id="IPR050508">
    <property type="entry name" value="Methyltransf_Superfamily"/>
</dbReference>
<dbReference type="SUPFAM" id="SSF53335">
    <property type="entry name" value="S-adenosyl-L-methionine-dependent methyltransferases"/>
    <property type="match status" value="1"/>
</dbReference>
<reference evidence="3" key="1">
    <citation type="submission" date="2016-10" db="EMBL/GenBank/DDBJ databases">
        <authorList>
            <person name="Varghese N."/>
            <person name="Submissions S."/>
        </authorList>
    </citation>
    <scope>NUCLEOTIDE SEQUENCE [LARGE SCALE GENOMIC DNA]</scope>
    <source>
        <strain evidence="3">DSM 21580</strain>
    </source>
</reference>
<dbReference type="InterPro" id="IPR025714">
    <property type="entry name" value="Methyltranfer_dom"/>
</dbReference>
<accession>A0A1H5X2T8</accession>